<dbReference type="Gene3D" id="2.60.40.1090">
    <property type="entry name" value="Fimbrial-type adhesion domain"/>
    <property type="match status" value="1"/>
</dbReference>
<evidence type="ECO:0000313" key="8">
    <source>
        <dbReference type="Proteomes" id="UP000255129"/>
    </source>
</evidence>
<dbReference type="Gene3D" id="2.60.40.3310">
    <property type="match status" value="1"/>
</dbReference>
<dbReference type="InterPro" id="IPR008966">
    <property type="entry name" value="Adhesion_dom_sf"/>
</dbReference>
<dbReference type="Proteomes" id="UP000255129">
    <property type="component" value="Unassembled WGS sequence"/>
</dbReference>
<dbReference type="OrthoDB" id="8970968at2"/>
<evidence type="ECO:0000256" key="5">
    <source>
        <dbReference type="SAM" id="SignalP"/>
    </source>
</evidence>
<dbReference type="SUPFAM" id="SSF49401">
    <property type="entry name" value="Bacterial adhesins"/>
    <property type="match status" value="1"/>
</dbReference>
<dbReference type="GO" id="GO:0043709">
    <property type="term" value="P:cell adhesion involved in single-species biofilm formation"/>
    <property type="evidence" value="ECO:0007669"/>
    <property type="project" value="TreeGrafter"/>
</dbReference>
<name>A0A379FZM0_9GAMM</name>
<keyword evidence="3 5" id="KW-0732">Signal</keyword>
<feature type="signal peptide" evidence="5">
    <location>
        <begin position="1"/>
        <end position="24"/>
    </location>
</feature>
<dbReference type="InterPro" id="IPR036937">
    <property type="entry name" value="Adhesion_dom_fimbrial_sf"/>
</dbReference>
<dbReference type="GO" id="GO:0009289">
    <property type="term" value="C:pilus"/>
    <property type="evidence" value="ECO:0007669"/>
    <property type="project" value="UniProtKB-SubCell"/>
</dbReference>
<comment type="subcellular location">
    <subcellularLocation>
        <location evidence="1">Fimbrium</location>
    </subcellularLocation>
</comment>
<dbReference type="PANTHER" id="PTHR33420:SF3">
    <property type="entry name" value="FIMBRIAL SUBUNIT ELFA"/>
    <property type="match status" value="1"/>
</dbReference>
<evidence type="ECO:0000256" key="3">
    <source>
        <dbReference type="ARBA" id="ARBA00022729"/>
    </source>
</evidence>
<sequence length="329" mass="35929">MKKLKFNLSSLIIFLFLYSLNTNAACIQNSNFKNIITNIPSRTYSIQYDDLATKDLELITIPYGGGNPLYTYSSSNGSCGLSYLHGRYLNGWVPNTNFIAPSNIPGIGISVKTGGPKWFNTSYGPSSGETQSWQVIDSQWSVLLKKTGQVTQSDFLKAGNVADFYQTNPAPHNSTWYLTTLNIPANTIRINVLSCSVKNNTTTYNVNMGDWFDTQFQNIGDTSTAVDIPITLTCMAGANIKATVTSSSGYIDENTGKIALSGTGQAIGIAIQLLDKNNTPIKLNIRNSLQDNVPAGDYLFNWKARYIKTSDVITPGSANATATVNIRYE</sequence>
<evidence type="ECO:0000256" key="4">
    <source>
        <dbReference type="ARBA" id="ARBA00023263"/>
    </source>
</evidence>
<evidence type="ECO:0000256" key="2">
    <source>
        <dbReference type="ARBA" id="ARBA00006671"/>
    </source>
</evidence>
<keyword evidence="4" id="KW-0281">Fimbrium</keyword>
<dbReference type="EMBL" id="UGUA01000002">
    <property type="protein sequence ID" value="SUC34136.1"/>
    <property type="molecule type" value="Genomic_DNA"/>
</dbReference>
<comment type="similarity">
    <text evidence="2">Belongs to the fimbrial protein family.</text>
</comment>
<protein>
    <submittedName>
        <fullName evidence="7">Fimbrial protein BcfF</fullName>
    </submittedName>
</protein>
<reference evidence="7 8" key="1">
    <citation type="submission" date="2018-06" db="EMBL/GenBank/DDBJ databases">
        <authorList>
            <consortium name="Pathogen Informatics"/>
            <person name="Doyle S."/>
        </authorList>
    </citation>
    <scope>NUCLEOTIDE SEQUENCE [LARGE SCALE GENOMIC DNA]</scope>
    <source>
        <strain evidence="7 8">NCTC12026</strain>
    </source>
</reference>
<dbReference type="Pfam" id="PF00419">
    <property type="entry name" value="Fimbrial"/>
    <property type="match status" value="1"/>
</dbReference>
<dbReference type="RefSeq" id="WP_115163862.1">
    <property type="nucleotide sequence ID" value="NZ_UGUA01000002.1"/>
</dbReference>
<dbReference type="AlphaFoldDB" id="A0A379FZM0"/>
<dbReference type="InterPro" id="IPR050263">
    <property type="entry name" value="Bact_Fimbrial_Adh_Pro"/>
</dbReference>
<gene>
    <name evidence="7" type="primary">fimF_2</name>
    <name evidence="7" type="ORF">NCTC12026_00465</name>
</gene>
<feature type="chain" id="PRO_5017028706" evidence="5">
    <location>
        <begin position="25"/>
        <end position="329"/>
    </location>
</feature>
<dbReference type="PANTHER" id="PTHR33420">
    <property type="entry name" value="FIMBRIAL SUBUNIT ELFA-RELATED"/>
    <property type="match status" value="1"/>
</dbReference>
<dbReference type="InterPro" id="IPR000259">
    <property type="entry name" value="Adhesion_dom_fimbrial"/>
</dbReference>
<evidence type="ECO:0000259" key="6">
    <source>
        <dbReference type="Pfam" id="PF00419"/>
    </source>
</evidence>
<proteinExistence type="inferred from homology"/>
<feature type="domain" description="Fimbrial-type adhesion" evidence="6">
    <location>
        <begin position="194"/>
        <end position="328"/>
    </location>
</feature>
<evidence type="ECO:0000313" key="7">
    <source>
        <dbReference type="EMBL" id="SUC34136.1"/>
    </source>
</evidence>
<organism evidence="7 8">
    <name type="scientific">Providencia rustigianii</name>
    <dbReference type="NCBI Taxonomy" id="158850"/>
    <lineage>
        <taxon>Bacteria</taxon>
        <taxon>Pseudomonadati</taxon>
        <taxon>Pseudomonadota</taxon>
        <taxon>Gammaproteobacteria</taxon>
        <taxon>Enterobacterales</taxon>
        <taxon>Morganellaceae</taxon>
        <taxon>Providencia</taxon>
    </lineage>
</organism>
<accession>A0A379FZM0</accession>
<evidence type="ECO:0000256" key="1">
    <source>
        <dbReference type="ARBA" id="ARBA00004561"/>
    </source>
</evidence>